<keyword evidence="1" id="KW-0732">Signal</keyword>
<feature type="signal peptide" evidence="1">
    <location>
        <begin position="1"/>
        <end position="24"/>
    </location>
</feature>
<feature type="chain" id="PRO_5040517303" evidence="1">
    <location>
        <begin position="25"/>
        <end position="314"/>
    </location>
</feature>
<sequence>MLFTKLILFLLISLPGQVIRTANGSHQRTLPDLRSFKVHGIVGRFVVSRDALEREIQSRKQQDGVCGEDVKIQLPQSLPHSSYNASYQGEILISYGTIIDETLAAGLSDDVKEQVSTSFQLFLVLLPLVIDMTDEHVDLFLRHFSNSTKKITHPYSTNSSELIQVDSIEEEDDGTVTIRLGDDVMVFQIQNDVKCKGETKVTKDFDKVTGKYLKGTNYPLPFDWGCGLFGSQVSFCELLNGFQCEIARVGGDVCTVTTTTISERCPATMKIVNMTGVFREMIPFLAETVPNESFEAELVDRHHSTGIAYPCLTT</sequence>
<organism evidence="2 3">
    <name type="scientific">Holothuria leucospilota</name>
    <name type="common">Black long sea cucumber</name>
    <name type="synonym">Mertensiothuria leucospilota</name>
    <dbReference type="NCBI Taxonomy" id="206669"/>
    <lineage>
        <taxon>Eukaryota</taxon>
        <taxon>Metazoa</taxon>
        <taxon>Echinodermata</taxon>
        <taxon>Eleutherozoa</taxon>
        <taxon>Echinozoa</taxon>
        <taxon>Holothuroidea</taxon>
        <taxon>Aspidochirotacea</taxon>
        <taxon>Aspidochirotida</taxon>
        <taxon>Holothuriidae</taxon>
        <taxon>Holothuria</taxon>
    </lineage>
</organism>
<keyword evidence="3" id="KW-1185">Reference proteome</keyword>
<comment type="caution">
    <text evidence="2">The sequence shown here is derived from an EMBL/GenBank/DDBJ whole genome shotgun (WGS) entry which is preliminary data.</text>
</comment>
<evidence type="ECO:0000313" key="2">
    <source>
        <dbReference type="EMBL" id="KAJ8022082.1"/>
    </source>
</evidence>
<dbReference type="Proteomes" id="UP001152320">
    <property type="component" value="Chromosome 21"/>
</dbReference>
<evidence type="ECO:0000313" key="3">
    <source>
        <dbReference type="Proteomes" id="UP001152320"/>
    </source>
</evidence>
<gene>
    <name evidence="2" type="ORF">HOLleu_39474</name>
</gene>
<accession>A0A9Q1BEW3</accession>
<dbReference type="EMBL" id="JAIZAY010000021">
    <property type="protein sequence ID" value="KAJ8022082.1"/>
    <property type="molecule type" value="Genomic_DNA"/>
</dbReference>
<proteinExistence type="predicted"/>
<name>A0A9Q1BEW3_HOLLE</name>
<dbReference type="OrthoDB" id="10466998at2759"/>
<dbReference type="AlphaFoldDB" id="A0A9Q1BEW3"/>
<protein>
    <submittedName>
        <fullName evidence="2">Uncharacterized protein</fullName>
    </submittedName>
</protein>
<reference evidence="2" key="1">
    <citation type="submission" date="2021-10" db="EMBL/GenBank/DDBJ databases">
        <title>Tropical sea cucumber genome reveals ecological adaptation and Cuvierian tubules defense mechanism.</title>
        <authorList>
            <person name="Chen T."/>
        </authorList>
    </citation>
    <scope>NUCLEOTIDE SEQUENCE</scope>
    <source>
        <strain evidence="2">Nanhai2018</strain>
        <tissue evidence="2">Muscle</tissue>
    </source>
</reference>
<evidence type="ECO:0000256" key="1">
    <source>
        <dbReference type="SAM" id="SignalP"/>
    </source>
</evidence>